<dbReference type="Proteomes" id="UP000032141">
    <property type="component" value="Chromosome C3"/>
</dbReference>
<dbReference type="Pfam" id="PF05184">
    <property type="entry name" value="SapB_1"/>
    <property type="match status" value="1"/>
</dbReference>
<protein>
    <recommendedName>
        <fullName evidence="3">Saposin B-type domain-containing protein</fullName>
    </recommendedName>
</protein>
<dbReference type="HOGENOM" id="CLU_1176843_0_0_1"/>
<dbReference type="EnsemblPlants" id="Bo3g027860.1">
    <property type="protein sequence ID" value="Bo3g027860.1"/>
    <property type="gene ID" value="Bo3g027860"/>
</dbReference>
<dbReference type="AlphaFoldDB" id="A0A0D3B4V8"/>
<dbReference type="eggNOG" id="KOG1340">
    <property type="taxonomic scope" value="Eukaryota"/>
</dbReference>
<dbReference type="SMART" id="SM00741">
    <property type="entry name" value="SapB"/>
    <property type="match status" value="1"/>
</dbReference>
<dbReference type="InterPro" id="IPR011001">
    <property type="entry name" value="Saposin-like"/>
</dbReference>
<evidence type="ECO:0000313" key="4">
    <source>
        <dbReference type="EnsemblPlants" id="Bo3g027860.1"/>
    </source>
</evidence>
<dbReference type="GO" id="GO:0006629">
    <property type="term" value="P:lipid metabolic process"/>
    <property type="evidence" value="ECO:0007669"/>
    <property type="project" value="InterPro"/>
</dbReference>
<evidence type="ECO:0000256" key="2">
    <source>
        <dbReference type="ARBA" id="ARBA00023157"/>
    </source>
</evidence>
<keyword evidence="5" id="KW-1185">Reference proteome</keyword>
<dbReference type="PROSITE" id="PS50015">
    <property type="entry name" value="SAP_B"/>
    <property type="match status" value="2"/>
</dbReference>
<dbReference type="STRING" id="109376.A0A0D3B4V8"/>
<evidence type="ECO:0000259" key="3">
    <source>
        <dbReference type="PROSITE" id="PS50015"/>
    </source>
</evidence>
<dbReference type="InterPro" id="IPR007856">
    <property type="entry name" value="SapB_1"/>
</dbReference>
<evidence type="ECO:0000256" key="1">
    <source>
        <dbReference type="ARBA" id="ARBA00022670"/>
    </source>
</evidence>
<sequence length="236" mass="27424">MTCSQIPPLQKQCLAMVDRYTQRFFTQVSLLKPHHICKSLNLCQPPLHSQGNCDACHDTVSQLLPKLKDPQTKLKIIRLLLKECKSLNNYQDKCKKMVFEYGPLMLADLENFLEKKDAHNDDGTRCLFRLRVKVQRASLSHSLTHSRDMGDEAEERFRKHHLRIDSESKPECGRKSPDSEDSYGVLWRRRVEEKVESKKKMDPWFVSRGCGSNAHHRHSLFSTDKITFSFCQSCSQ</sequence>
<reference evidence="4 5" key="1">
    <citation type="journal article" date="2014" name="Genome Biol.">
        <title>Transcriptome and methylome profiling reveals relics of genome dominance in the mesopolyploid Brassica oleracea.</title>
        <authorList>
            <person name="Parkin I.A."/>
            <person name="Koh C."/>
            <person name="Tang H."/>
            <person name="Robinson S.J."/>
            <person name="Kagale S."/>
            <person name="Clarke W.E."/>
            <person name="Town C.D."/>
            <person name="Nixon J."/>
            <person name="Krishnakumar V."/>
            <person name="Bidwell S.L."/>
            <person name="Denoeud F."/>
            <person name="Belcram H."/>
            <person name="Links M.G."/>
            <person name="Just J."/>
            <person name="Clarke C."/>
            <person name="Bender T."/>
            <person name="Huebert T."/>
            <person name="Mason A.S."/>
            <person name="Pires J.C."/>
            <person name="Barker G."/>
            <person name="Moore J."/>
            <person name="Walley P.G."/>
            <person name="Manoli S."/>
            <person name="Batley J."/>
            <person name="Edwards D."/>
            <person name="Nelson M.N."/>
            <person name="Wang X."/>
            <person name="Paterson A.H."/>
            <person name="King G."/>
            <person name="Bancroft I."/>
            <person name="Chalhoub B."/>
            <person name="Sharpe A.G."/>
        </authorList>
    </citation>
    <scope>NUCLEOTIDE SEQUENCE</scope>
    <source>
        <strain evidence="4 5">cv. TO1000</strain>
    </source>
</reference>
<dbReference type="GO" id="GO:0006508">
    <property type="term" value="P:proteolysis"/>
    <property type="evidence" value="ECO:0007669"/>
    <property type="project" value="UniProtKB-KW"/>
</dbReference>
<accession>A0A0D3B4V8</accession>
<keyword evidence="1" id="KW-0378">Hydrolase</keyword>
<dbReference type="Gramene" id="Bo3g027860.1">
    <property type="protein sequence ID" value="Bo3g027860.1"/>
    <property type="gene ID" value="Bo3g027860"/>
</dbReference>
<reference evidence="4" key="2">
    <citation type="submission" date="2015-03" db="UniProtKB">
        <authorList>
            <consortium name="EnsemblPlants"/>
        </authorList>
    </citation>
    <scope>IDENTIFICATION</scope>
</reference>
<dbReference type="InterPro" id="IPR008139">
    <property type="entry name" value="SaposinB_dom"/>
</dbReference>
<organism evidence="4 5">
    <name type="scientific">Brassica oleracea var. oleracea</name>
    <dbReference type="NCBI Taxonomy" id="109376"/>
    <lineage>
        <taxon>Eukaryota</taxon>
        <taxon>Viridiplantae</taxon>
        <taxon>Streptophyta</taxon>
        <taxon>Embryophyta</taxon>
        <taxon>Tracheophyta</taxon>
        <taxon>Spermatophyta</taxon>
        <taxon>Magnoliopsida</taxon>
        <taxon>eudicotyledons</taxon>
        <taxon>Gunneridae</taxon>
        <taxon>Pentapetalae</taxon>
        <taxon>rosids</taxon>
        <taxon>malvids</taxon>
        <taxon>Brassicales</taxon>
        <taxon>Brassicaceae</taxon>
        <taxon>Brassiceae</taxon>
        <taxon>Brassica</taxon>
    </lineage>
</organism>
<feature type="domain" description="Saposin B-type" evidence="3">
    <location>
        <begin position="1"/>
        <end position="47"/>
    </location>
</feature>
<dbReference type="InterPro" id="IPR051428">
    <property type="entry name" value="Sphingo_Act-Surfact_Prot"/>
</dbReference>
<name>A0A0D3B4V8_BRAOL</name>
<dbReference type="SUPFAM" id="SSF47862">
    <property type="entry name" value="Saposin"/>
    <property type="match status" value="1"/>
</dbReference>
<keyword evidence="1" id="KW-0645">Protease</keyword>
<dbReference type="GO" id="GO:0008233">
    <property type="term" value="F:peptidase activity"/>
    <property type="evidence" value="ECO:0007669"/>
    <property type="project" value="UniProtKB-KW"/>
</dbReference>
<feature type="domain" description="Saposin B-type" evidence="3">
    <location>
        <begin position="49"/>
        <end position="130"/>
    </location>
</feature>
<dbReference type="PANTHER" id="PTHR11480">
    <property type="entry name" value="SAPOSIN-RELATED"/>
    <property type="match status" value="1"/>
</dbReference>
<evidence type="ECO:0000313" key="5">
    <source>
        <dbReference type="Proteomes" id="UP000032141"/>
    </source>
</evidence>
<dbReference type="PANTHER" id="PTHR11480:SF86">
    <property type="entry name" value="BNACNNG40660D PROTEIN"/>
    <property type="match status" value="1"/>
</dbReference>
<dbReference type="Gene3D" id="1.10.225.10">
    <property type="entry name" value="Saposin-like"/>
    <property type="match status" value="2"/>
</dbReference>
<keyword evidence="2" id="KW-1015">Disulfide bond</keyword>
<proteinExistence type="predicted"/>